<reference evidence="3" key="1">
    <citation type="journal article" date="2011" name="Proc. Natl. Acad. Sci. U.S.A.">
        <title>Obligate biotrophy features unraveled by the genomic analysis of rust fungi.</title>
        <authorList>
            <person name="Duplessis S."/>
            <person name="Cuomo C.A."/>
            <person name="Lin Y.-C."/>
            <person name="Aerts A."/>
            <person name="Tisserant E."/>
            <person name="Veneault-Fourrey C."/>
            <person name="Joly D.L."/>
            <person name="Hacquard S."/>
            <person name="Amselem J."/>
            <person name="Cantarel B.L."/>
            <person name="Chiu R."/>
            <person name="Coutinho P.M."/>
            <person name="Feau N."/>
            <person name="Field M."/>
            <person name="Frey P."/>
            <person name="Gelhaye E."/>
            <person name="Goldberg J."/>
            <person name="Grabherr M.G."/>
            <person name="Kodira C.D."/>
            <person name="Kohler A."/>
            <person name="Kuees U."/>
            <person name="Lindquist E.A."/>
            <person name="Lucas S.M."/>
            <person name="Mago R."/>
            <person name="Mauceli E."/>
            <person name="Morin E."/>
            <person name="Murat C."/>
            <person name="Pangilinan J.L."/>
            <person name="Park R."/>
            <person name="Pearson M."/>
            <person name="Quesneville H."/>
            <person name="Rouhier N."/>
            <person name="Sakthikumar S."/>
            <person name="Salamov A.A."/>
            <person name="Schmutz J."/>
            <person name="Selles B."/>
            <person name="Shapiro H."/>
            <person name="Tanguay P."/>
            <person name="Tuskan G.A."/>
            <person name="Henrissat B."/>
            <person name="Van de Peer Y."/>
            <person name="Rouze P."/>
            <person name="Ellis J.G."/>
            <person name="Dodds P.N."/>
            <person name="Schein J.E."/>
            <person name="Zhong S."/>
            <person name="Hamelin R.C."/>
            <person name="Grigoriev I.V."/>
            <person name="Szabo L.J."/>
            <person name="Martin F."/>
        </authorList>
    </citation>
    <scope>NUCLEOTIDE SEQUENCE [LARGE SCALE GENOMIC DNA]</scope>
    <source>
        <strain evidence="3">98AG31 / pathotype 3-4-7</strain>
    </source>
</reference>
<evidence type="ECO:0000256" key="1">
    <source>
        <dbReference type="SAM" id="MobiDB-lite"/>
    </source>
</evidence>
<keyword evidence="3" id="KW-1185">Reference proteome</keyword>
<dbReference type="HOGENOM" id="CLU_131074_0_0_1"/>
<accession>F4SB27</accession>
<gene>
    <name evidence="2" type="ORF">MELLADRAFT_69528</name>
</gene>
<proteinExistence type="predicted"/>
<feature type="region of interest" description="Disordered" evidence="1">
    <location>
        <begin position="1"/>
        <end position="58"/>
    </location>
</feature>
<dbReference type="RefSeq" id="XP_007418561.1">
    <property type="nucleotide sequence ID" value="XM_007418499.1"/>
</dbReference>
<dbReference type="InParanoid" id="F4SB27"/>
<sequence>MSRPMQRQWSAPASQNTSKPTQLSNTDKIRLFDQAFSSQSKSPSASANASVVTEDLGNDDEETINLTTAYSAIASNVQHSKVNFFMDTGSNKDIFNDVKVFDNLHSIQPVTIKSANGGVIIATQAGDVTVIT</sequence>
<feature type="compositionally biased region" description="Low complexity" evidence="1">
    <location>
        <begin position="35"/>
        <end position="50"/>
    </location>
</feature>
<evidence type="ECO:0000313" key="3">
    <source>
        <dbReference type="Proteomes" id="UP000001072"/>
    </source>
</evidence>
<protein>
    <submittedName>
        <fullName evidence="2">Uncharacterized protein</fullName>
    </submittedName>
</protein>
<dbReference type="AlphaFoldDB" id="F4SB27"/>
<organism evidence="3">
    <name type="scientific">Melampsora larici-populina (strain 98AG31 / pathotype 3-4-7)</name>
    <name type="common">Poplar leaf rust fungus</name>
    <dbReference type="NCBI Taxonomy" id="747676"/>
    <lineage>
        <taxon>Eukaryota</taxon>
        <taxon>Fungi</taxon>
        <taxon>Dikarya</taxon>
        <taxon>Basidiomycota</taxon>
        <taxon>Pucciniomycotina</taxon>
        <taxon>Pucciniomycetes</taxon>
        <taxon>Pucciniales</taxon>
        <taxon>Melampsoraceae</taxon>
        <taxon>Melampsora</taxon>
    </lineage>
</organism>
<dbReference type="EMBL" id="GL883183">
    <property type="protein sequence ID" value="EGF98158.1"/>
    <property type="molecule type" value="Genomic_DNA"/>
</dbReference>
<evidence type="ECO:0000313" key="2">
    <source>
        <dbReference type="EMBL" id="EGF98158.1"/>
    </source>
</evidence>
<dbReference type="VEuPathDB" id="FungiDB:MELLADRAFT_69528"/>
<dbReference type="Proteomes" id="UP000001072">
    <property type="component" value="Unassembled WGS sequence"/>
</dbReference>
<dbReference type="GeneID" id="18931261"/>
<name>F4SB27_MELLP</name>
<dbReference type="KEGG" id="mlr:MELLADRAFT_69528"/>
<feature type="compositionally biased region" description="Polar residues" evidence="1">
    <location>
        <begin position="1"/>
        <end position="26"/>
    </location>
</feature>